<dbReference type="RefSeq" id="WP_323438942.1">
    <property type="nucleotide sequence ID" value="NZ_JAYFUH010000221.1"/>
</dbReference>
<gene>
    <name evidence="3" type="ORF">VA603_11605</name>
</gene>
<keyword evidence="2" id="KW-0472">Membrane</keyword>
<feature type="transmembrane region" description="Helical" evidence="2">
    <location>
        <begin position="122"/>
        <end position="141"/>
    </location>
</feature>
<feature type="compositionally biased region" description="Basic and acidic residues" evidence="1">
    <location>
        <begin position="694"/>
        <end position="706"/>
    </location>
</feature>
<name>A0ABU5V4E9_9GAMM</name>
<reference evidence="3 4" key="1">
    <citation type="submission" date="2023-12" db="EMBL/GenBank/DDBJ databases">
        <title>Stenotrophomonas guangdongensis sp. nov., isolated from wilted pepper plants (Capsicum annuum).</title>
        <authorList>
            <person name="Qiu M."/>
            <person name="Li Y."/>
            <person name="Liu Q."/>
            <person name="Zhang X."/>
            <person name="Huang Y."/>
            <person name="Guo R."/>
            <person name="Hu M."/>
            <person name="Zhou J."/>
            <person name="Zhou X."/>
        </authorList>
    </citation>
    <scope>NUCLEOTIDE SEQUENCE [LARGE SCALE GENOMIC DNA]</scope>
    <source>
        <strain evidence="3 4">MH1</strain>
    </source>
</reference>
<feature type="transmembrane region" description="Helical" evidence="2">
    <location>
        <begin position="16"/>
        <end position="35"/>
    </location>
</feature>
<accession>A0ABU5V4E9</accession>
<evidence type="ECO:0000313" key="3">
    <source>
        <dbReference type="EMBL" id="MEA5668182.1"/>
    </source>
</evidence>
<keyword evidence="4" id="KW-1185">Reference proteome</keyword>
<dbReference type="Proteomes" id="UP001301653">
    <property type="component" value="Unassembled WGS sequence"/>
</dbReference>
<feature type="compositionally biased region" description="Low complexity" evidence="1">
    <location>
        <begin position="471"/>
        <end position="480"/>
    </location>
</feature>
<evidence type="ECO:0000313" key="4">
    <source>
        <dbReference type="Proteomes" id="UP001301653"/>
    </source>
</evidence>
<feature type="region of interest" description="Disordered" evidence="1">
    <location>
        <begin position="456"/>
        <end position="509"/>
    </location>
</feature>
<protein>
    <recommendedName>
        <fullName evidence="5">Transmembrane protein</fullName>
    </recommendedName>
</protein>
<dbReference type="EMBL" id="JAYFUH010000221">
    <property type="protein sequence ID" value="MEA5668182.1"/>
    <property type="molecule type" value="Genomic_DNA"/>
</dbReference>
<feature type="transmembrane region" description="Helical" evidence="2">
    <location>
        <begin position="41"/>
        <end position="59"/>
    </location>
</feature>
<organism evidence="3 4">
    <name type="scientific">Stenotrophomonas capsici</name>
    <dbReference type="NCBI Taxonomy" id="3110230"/>
    <lineage>
        <taxon>Bacteria</taxon>
        <taxon>Pseudomonadati</taxon>
        <taxon>Pseudomonadota</taxon>
        <taxon>Gammaproteobacteria</taxon>
        <taxon>Lysobacterales</taxon>
        <taxon>Lysobacteraceae</taxon>
        <taxon>Stenotrophomonas</taxon>
    </lineage>
</organism>
<feature type="region of interest" description="Disordered" evidence="1">
    <location>
        <begin position="684"/>
        <end position="706"/>
    </location>
</feature>
<sequence length="717" mass="78052">MKRPALLQRARRRVQAITLLGGLPLAAALAVLAWRLYDIDVATAVLTLALLAVAGVAMWRARRRDARWLITRLNEHPRLEDSADLLFATPATLNSLQQRQRQRIGQRLQADPPDLRQPWPGLRLLACIAVALLVAAIALAWPRGGERPTTANDTTGDAASPAAQAPVLRAAQLRVTPPAYTGQPATGGEKLDARAVQGSRLHWQLQFQPQPRQAWLQFHDGRRLPLQRDGERWQAGQTLQRAGLYRIVTAPALATASRAYRLDVVPDRPPQVKVLAPAQTLNQATAGQRQWPLRFEASDDFGVTASATLELTTAKGSGENIAFQHQRVTVNGSGPATTRRFAYTADLAALGVGPGDEVVARLTVRDNRDPQPQQARSASLILRLPSEQDVQASALEGAIKKVMPAYFRSQRQIIIDAEALQKQRGQLDAETFTRRSDAIGVDQRILRLRYGQFLGEEAEGGAKPPPTGDLPTGDAAAAGDPAEHADAHAHEDGHDHGSSGTDSTPVFGSATDVLSEYGHTHDHAEAATLLDPQTRAILKAALDQMWQSEGHLRQGHPDLALPYAYKALGFIKQVQQAERIYLARVGSVLPPIDLARRMTGKREGLGNRALQPSTRPPPERFISDAWQALAQADGAVDLDALSRWLDAHPQAVPDPLDVLAAIDDVRQQPDCQACRQRLRAQLWPALQRPPGPPARRDAADAGGRRYLDALAAPQEAR</sequence>
<proteinExistence type="predicted"/>
<keyword evidence="2" id="KW-0812">Transmembrane</keyword>
<keyword evidence="2" id="KW-1133">Transmembrane helix</keyword>
<feature type="compositionally biased region" description="Basic and acidic residues" evidence="1">
    <location>
        <begin position="481"/>
        <end position="497"/>
    </location>
</feature>
<comment type="caution">
    <text evidence="3">The sequence shown here is derived from an EMBL/GenBank/DDBJ whole genome shotgun (WGS) entry which is preliminary data.</text>
</comment>
<evidence type="ECO:0008006" key="5">
    <source>
        <dbReference type="Google" id="ProtNLM"/>
    </source>
</evidence>
<evidence type="ECO:0000256" key="2">
    <source>
        <dbReference type="SAM" id="Phobius"/>
    </source>
</evidence>
<evidence type="ECO:0000256" key="1">
    <source>
        <dbReference type="SAM" id="MobiDB-lite"/>
    </source>
</evidence>